<dbReference type="Gene3D" id="3.50.50.60">
    <property type="entry name" value="FAD/NAD(P)-binding domain"/>
    <property type="match status" value="2"/>
</dbReference>
<evidence type="ECO:0000256" key="7">
    <source>
        <dbReference type="ARBA" id="ARBA00023157"/>
    </source>
</evidence>
<evidence type="ECO:0000256" key="9">
    <source>
        <dbReference type="ARBA" id="ARBA00048132"/>
    </source>
</evidence>
<keyword evidence="4 10" id="KW-0285">Flavoprotein</keyword>
<protein>
    <recommendedName>
        <fullName evidence="3 10">Thioredoxin reductase</fullName>
        <ecNumber evidence="10">1.8.1.9</ecNumber>
    </recommendedName>
</protein>
<dbReference type="InterPro" id="IPR023753">
    <property type="entry name" value="FAD/NAD-binding_dom"/>
</dbReference>
<evidence type="ECO:0000256" key="2">
    <source>
        <dbReference type="ARBA" id="ARBA00011738"/>
    </source>
</evidence>
<keyword evidence="14" id="KW-1185">Reference proteome</keyword>
<dbReference type="GO" id="GO:0005737">
    <property type="term" value="C:cytoplasm"/>
    <property type="evidence" value="ECO:0007669"/>
    <property type="project" value="InterPro"/>
</dbReference>
<proteinExistence type="inferred from homology"/>
<reference evidence="14" key="1">
    <citation type="submission" date="2017-02" db="EMBL/GenBank/DDBJ databases">
        <authorList>
            <person name="Varghese N."/>
            <person name="Submissions S."/>
        </authorList>
    </citation>
    <scope>NUCLEOTIDE SEQUENCE [LARGE SCALE GENOMIC DNA]</scope>
    <source>
        <strain evidence="14">DSM 15739</strain>
    </source>
</reference>
<dbReference type="STRING" id="1121925.SAMN02746011_00403"/>
<evidence type="ECO:0000256" key="6">
    <source>
        <dbReference type="ARBA" id="ARBA00023002"/>
    </source>
</evidence>
<dbReference type="AlphaFoldDB" id="A0A1T4JUJ8"/>
<name>A0A1T4JUJ8_9LACT</name>
<evidence type="ECO:0000256" key="5">
    <source>
        <dbReference type="ARBA" id="ARBA00022827"/>
    </source>
</evidence>
<gene>
    <name evidence="13" type="ORF">SAMN02746011_00403</name>
</gene>
<evidence type="ECO:0000259" key="12">
    <source>
        <dbReference type="Pfam" id="PF07992"/>
    </source>
</evidence>
<evidence type="ECO:0000313" key="14">
    <source>
        <dbReference type="Proteomes" id="UP000189941"/>
    </source>
</evidence>
<dbReference type="EC" id="1.8.1.9" evidence="10"/>
<dbReference type="EMBL" id="FUWO01000002">
    <property type="protein sequence ID" value="SJZ33846.1"/>
    <property type="molecule type" value="Genomic_DNA"/>
</dbReference>
<dbReference type="Pfam" id="PF07992">
    <property type="entry name" value="Pyr_redox_2"/>
    <property type="match status" value="1"/>
</dbReference>
<keyword evidence="5 10" id="KW-0274">FAD</keyword>
<comment type="subunit">
    <text evidence="2 10">Homodimer.</text>
</comment>
<dbReference type="InterPro" id="IPR008255">
    <property type="entry name" value="Pyr_nucl-diS_OxRdtase_2_AS"/>
</dbReference>
<keyword evidence="6 10" id="KW-0560">Oxidoreductase</keyword>
<dbReference type="PANTHER" id="PTHR48105">
    <property type="entry name" value="THIOREDOXIN REDUCTASE 1-RELATED-RELATED"/>
    <property type="match status" value="1"/>
</dbReference>
<dbReference type="PRINTS" id="PR00469">
    <property type="entry name" value="PNDRDTASEII"/>
</dbReference>
<comment type="similarity">
    <text evidence="1 10">Belongs to the class-II pyridine nucleotide-disulfide oxidoreductase family.</text>
</comment>
<organism evidence="13 14">
    <name type="scientific">Globicatella sulfidifaciens DSM 15739</name>
    <dbReference type="NCBI Taxonomy" id="1121925"/>
    <lineage>
        <taxon>Bacteria</taxon>
        <taxon>Bacillati</taxon>
        <taxon>Bacillota</taxon>
        <taxon>Bacilli</taxon>
        <taxon>Lactobacillales</taxon>
        <taxon>Aerococcaceae</taxon>
        <taxon>Globicatella</taxon>
    </lineage>
</organism>
<sequence length="313" mass="33809">MTTVDKELVQADVIIVGAGPGGLTAALYASRANLKTIIIEKGMPGGEINNTADVENYPGFKLISGPELANHIFESAMAFGAEHVYGDVEKIEVEGLTKKIHTSKTIYQAPVVIVATGANHRKLGVPGEELLAGKGVSYCAVCDGFFFRNRHVIVVGGGDSAVEEGTYLTQFADKVTIIHRRDELRAQKVLQNRAFANEKVNFVWDTVVEEIIGENNVEGVKVRNVKTDETSTIEADGVFVYVGLIPNSDTVKALNVTNEEGWIVTNNQMETSVPGLFAVGDVRHTNLRQIATAVGDGSQAGHMAYQYLMSLKD</sequence>
<evidence type="ECO:0000256" key="4">
    <source>
        <dbReference type="ARBA" id="ARBA00022630"/>
    </source>
</evidence>
<dbReference type="NCBIfam" id="TIGR01292">
    <property type="entry name" value="TRX_reduct"/>
    <property type="match status" value="1"/>
</dbReference>
<accession>A0A1T4JUJ8</accession>
<dbReference type="Proteomes" id="UP000189941">
    <property type="component" value="Unassembled WGS sequence"/>
</dbReference>
<dbReference type="PRINTS" id="PR00368">
    <property type="entry name" value="FADPNR"/>
</dbReference>
<evidence type="ECO:0000256" key="10">
    <source>
        <dbReference type="RuleBase" id="RU003880"/>
    </source>
</evidence>
<evidence type="ECO:0000313" key="13">
    <source>
        <dbReference type="EMBL" id="SJZ33846.1"/>
    </source>
</evidence>
<comment type="cofactor">
    <cofactor evidence="11">
        <name>FAD</name>
        <dbReference type="ChEBI" id="CHEBI:57692"/>
    </cofactor>
    <text evidence="11">Binds 1 FAD per subunit.</text>
</comment>
<dbReference type="GO" id="GO:0019430">
    <property type="term" value="P:removal of superoxide radicals"/>
    <property type="evidence" value="ECO:0007669"/>
    <property type="project" value="UniProtKB-UniRule"/>
</dbReference>
<dbReference type="OrthoDB" id="9806179at2"/>
<evidence type="ECO:0000256" key="3">
    <source>
        <dbReference type="ARBA" id="ARBA00018719"/>
    </source>
</evidence>
<dbReference type="InterPro" id="IPR050097">
    <property type="entry name" value="Ferredoxin-NADP_redctase_2"/>
</dbReference>
<evidence type="ECO:0000256" key="8">
    <source>
        <dbReference type="ARBA" id="ARBA00023284"/>
    </source>
</evidence>
<dbReference type="PROSITE" id="PS00573">
    <property type="entry name" value="PYRIDINE_REDOX_2"/>
    <property type="match status" value="1"/>
</dbReference>
<dbReference type="RefSeq" id="WP_078755251.1">
    <property type="nucleotide sequence ID" value="NZ_FUWO01000002.1"/>
</dbReference>
<comment type="catalytic activity">
    <reaction evidence="9 10">
        <text>[thioredoxin]-dithiol + NADP(+) = [thioredoxin]-disulfide + NADPH + H(+)</text>
        <dbReference type="Rhea" id="RHEA:20345"/>
        <dbReference type="Rhea" id="RHEA-COMP:10698"/>
        <dbReference type="Rhea" id="RHEA-COMP:10700"/>
        <dbReference type="ChEBI" id="CHEBI:15378"/>
        <dbReference type="ChEBI" id="CHEBI:29950"/>
        <dbReference type="ChEBI" id="CHEBI:50058"/>
        <dbReference type="ChEBI" id="CHEBI:57783"/>
        <dbReference type="ChEBI" id="CHEBI:58349"/>
        <dbReference type="EC" id="1.8.1.9"/>
    </reaction>
</comment>
<keyword evidence="11" id="KW-0521">NADP</keyword>
<dbReference type="SUPFAM" id="SSF51905">
    <property type="entry name" value="FAD/NAD(P)-binding domain"/>
    <property type="match status" value="1"/>
</dbReference>
<dbReference type="InterPro" id="IPR005982">
    <property type="entry name" value="Thioredox_Rdtase"/>
</dbReference>
<evidence type="ECO:0000256" key="11">
    <source>
        <dbReference type="RuleBase" id="RU003881"/>
    </source>
</evidence>
<evidence type="ECO:0000256" key="1">
    <source>
        <dbReference type="ARBA" id="ARBA00009333"/>
    </source>
</evidence>
<feature type="domain" description="FAD/NAD(P)-binding" evidence="12">
    <location>
        <begin position="12"/>
        <end position="297"/>
    </location>
</feature>
<dbReference type="InterPro" id="IPR036188">
    <property type="entry name" value="FAD/NAD-bd_sf"/>
</dbReference>
<dbReference type="GO" id="GO:0004791">
    <property type="term" value="F:thioredoxin-disulfide reductase (NADPH) activity"/>
    <property type="evidence" value="ECO:0007669"/>
    <property type="project" value="UniProtKB-UniRule"/>
</dbReference>
<keyword evidence="8 10" id="KW-0676">Redox-active center</keyword>
<keyword evidence="7" id="KW-1015">Disulfide bond</keyword>